<reference evidence="2" key="1">
    <citation type="submission" date="2023-06" db="EMBL/GenBank/DDBJ databases">
        <title>Genomic analysis of the entomopathogenic nematode Steinernema hermaphroditum.</title>
        <authorList>
            <person name="Schwarz E.M."/>
            <person name="Heppert J.K."/>
            <person name="Baniya A."/>
            <person name="Schwartz H.T."/>
            <person name="Tan C.-H."/>
            <person name="Antoshechkin I."/>
            <person name="Sternberg P.W."/>
            <person name="Goodrich-Blair H."/>
            <person name="Dillman A.R."/>
        </authorList>
    </citation>
    <scope>NUCLEOTIDE SEQUENCE</scope>
    <source>
        <strain evidence="2">PS9179</strain>
        <tissue evidence="2">Whole animal</tissue>
    </source>
</reference>
<keyword evidence="1" id="KW-0732">Signal</keyword>
<gene>
    <name evidence="2" type="ORF">QR680_005834</name>
</gene>
<protein>
    <submittedName>
        <fullName evidence="2">Uncharacterized protein</fullName>
    </submittedName>
</protein>
<evidence type="ECO:0000313" key="2">
    <source>
        <dbReference type="EMBL" id="KAK0411771.1"/>
    </source>
</evidence>
<organism evidence="2 3">
    <name type="scientific">Steinernema hermaphroditum</name>
    <dbReference type="NCBI Taxonomy" id="289476"/>
    <lineage>
        <taxon>Eukaryota</taxon>
        <taxon>Metazoa</taxon>
        <taxon>Ecdysozoa</taxon>
        <taxon>Nematoda</taxon>
        <taxon>Chromadorea</taxon>
        <taxon>Rhabditida</taxon>
        <taxon>Tylenchina</taxon>
        <taxon>Panagrolaimomorpha</taxon>
        <taxon>Strongyloidoidea</taxon>
        <taxon>Steinernematidae</taxon>
        <taxon>Steinernema</taxon>
    </lineage>
</organism>
<feature type="chain" id="PRO_5041235869" evidence="1">
    <location>
        <begin position="23"/>
        <end position="81"/>
    </location>
</feature>
<feature type="signal peptide" evidence="1">
    <location>
        <begin position="1"/>
        <end position="22"/>
    </location>
</feature>
<comment type="caution">
    <text evidence="2">The sequence shown here is derived from an EMBL/GenBank/DDBJ whole genome shotgun (WGS) entry which is preliminary data.</text>
</comment>
<evidence type="ECO:0000313" key="3">
    <source>
        <dbReference type="Proteomes" id="UP001175271"/>
    </source>
</evidence>
<dbReference type="AlphaFoldDB" id="A0AA39HTI5"/>
<dbReference type="Proteomes" id="UP001175271">
    <property type="component" value="Unassembled WGS sequence"/>
</dbReference>
<keyword evidence="3" id="KW-1185">Reference proteome</keyword>
<accession>A0AA39HTI5</accession>
<name>A0AA39HTI5_9BILA</name>
<sequence length="81" mass="9196">MNSRESVRAFLLLLLFIFAVSGTERPMRFGDVFDGHPILMEIQVRTLVSVLDHKALQKLLSDRVAAVNEVALRLKIESLME</sequence>
<proteinExistence type="predicted"/>
<evidence type="ECO:0000256" key="1">
    <source>
        <dbReference type="SAM" id="SignalP"/>
    </source>
</evidence>
<dbReference type="EMBL" id="JAUCMV010000003">
    <property type="protein sequence ID" value="KAK0411771.1"/>
    <property type="molecule type" value="Genomic_DNA"/>
</dbReference>